<gene>
    <name evidence="1" type="ORF">LDC_2991</name>
</gene>
<name>D9PN62_9ZZZZ</name>
<dbReference type="SUPFAM" id="SSF53756">
    <property type="entry name" value="UDP-Glycosyltransferase/glycogen phosphorylase"/>
    <property type="match status" value="1"/>
</dbReference>
<keyword evidence="1" id="KW-0808">Transferase</keyword>
<evidence type="ECO:0000313" key="1">
    <source>
        <dbReference type="EMBL" id="EFK95003.1"/>
    </source>
</evidence>
<dbReference type="EMBL" id="ADZX01000920">
    <property type="protein sequence ID" value="EFK95003.1"/>
    <property type="molecule type" value="Genomic_DNA"/>
</dbReference>
<dbReference type="GO" id="GO:0016740">
    <property type="term" value="F:transferase activity"/>
    <property type="evidence" value="ECO:0007669"/>
    <property type="project" value="UniProtKB-KW"/>
</dbReference>
<proteinExistence type="predicted"/>
<feature type="non-terminal residue" evidence="1">
    <location>
        <position position="126"/>
    </location>
</feature>
<accession>D9PN62</accession>
<sequence>MAALTREKDITTLIEAAAIVTRRRSDITFFIVGDGHEYEALVKQTDMLGVSGSVIFTGRRNDAAQMIAGFDVFALPSRSEGLGSSVLDAMASRVPVVATRTGGIVEMIEDGVSGLLFEPGDSAALA</sequence>
<dbReference type="Gene3D" id="3.40.50.2000">
    <property type="entry name" value="Glycogen Phosphorylase B"/>
    <property type="match status" value="1"/>
</dbReference>
<dbReference type="PANTHER" id="PTHR12526">
    <property type="entry name" value="GLYCOSYLTRANSFERASE"/>
    <property type="match status" value="1"/>
</dbReference>
<dbReference type="AlphaFoldDB" id="D9PN62"/>
<reference evidence="1" key="1">
    <citation type="submission" date="2010-07" db="EMBL/GenBank/DDBJ databases">
        <authorList>
            <consortium name="CONSOLIDER consortium CSD2007-00005"/>
            <person name="Guazzaroni M.-E."/>
            <person name="Richter M."/>
            <person name="Garcia-Salamanca A."/>
            <person name="Yarza P."/>
            <person name="Ferrer M."/>
        </authorList>
    </citation>
    <scope>NUCLEOTIDE SEQUENCE</scope>
</reference>
<reference evidence="1" key="2">
    <citation type="journal article" date="2011" name="Microb. Ecol.">
        <title>Taxonomic and Functional Metagenomic Profiling of the Microbial Community in the Anoxic Sediment of a Sub-saline Shallow Lake (Laguna de Carrizo, Central Spain).</title>
        <authorList>
            <person name="Ferrer M."/>
            <person name="Guazzaroni M.E."/>
            <person name="Richter M."/>
            <person name="Garcia-Salamanca A."/>
            <person name="Yarza P."/>
            <person name="Suarez-Suarez A."/>
            <person name="Solano J."/>
            <person name="Alcaide M."/>
            <person name="van Dillewijn P."/>
            <person name="Molina-Henares M.A."/>
            <person name="Lopez-Cortes N."/>
            <person name="Al-Ramahi Y."/>
            <person name="Guerrero C."/>
            <person name="Acosta A."/>
            <person name="de Eugenio L.I."/>
            <person name="Martinez V."/>
            <person name="Marques S."/>
            <person name="Rojo F."/>
            <person name="Santero E."/>
            <person name="Genilloud O."/>
            <person name="Perez-Perez J."/>
            <person name="Rossello-Mora R."/>
            <person name="Ramos J.L."/>
        </authorList>
    </citation>
    <scope>NUCLEOTIDE SEQUENCE</scope>
</reference>
<dbReference type="Pfam" id="PF13692">
    <property type="entry name" value="Glyco_trans_1_4"/>
    <property type="match status" value="1"/>
</dbReference>
<protein>
    <submittedName>
        <fullName evidence="1">Glycosyltransferase</fullName>
    </submittedName>
</protein>
<comment type="caution">
    <text evidence="1">The sequence shown here is derived from an EMBL/GenBank/DDBJ whole genome shotgun (WGS) entry which is preliminary data.</text>
</comment>
<organism evidence="1">
    <name type="scientific">sediment metagenome</name>
    <dbReference type="NCBI Taxonomy" id="749907"/>
    <lineage>
        <taxon>unclassified sequences</taxon>
        <taxon>metagenomes</taxon>
        <taxon>ecological metagenomes</taxon>
    </lineage>
</organism>